<feature type="compositionally biased region" description="Polar residues" evidence="1">
    <location>
        <begin position="74"/>
        <end position="87"/>
    </location>
</feature>
<feature type="region of interest" description="Disordered" evidence="1">
    <location>
        <begin position="507"/>
        <end position="571"/>
    </location>
</feature>
<accession>A1CA41</accession>
<feature type="region of interest" description="Disordered" evidence="1">
    <location>
        <begin position="438"/>
        <end position="467"/>
    </location>
</feature>
<dbReference type="AlphaFoldDB" id="A1CA41"/>
<feature type="compositionally biased region" description="Polar residues" evidence="1">
    <location>
        <begin position="446"/>
        <end position="456"/>
    </location>
</feature>
<evidence type="ECO:0000256" key="1">
    <source>
        <dbReference type="SAM" id="MobiDB-lite"/>
    </source>
</evidence>
<feature type="region of interest" description="Disordered" evidence="1">
    <location>
        <begin position="1"/>
        <end position="31"/>
    </location>
</feature>
<evidence type="ECO:0000313" key="3">
    <source>
        <dbReference type="Proteomes" id="UP000006701"/>
    </source>
</evidence>
<dbReference type="OrthoDB" id="3197614at2759"/>
<evidence type="ECO:0000313" key="2">
    <source>
        <dbReference type="EMBL" id="EAW12609.1"/>
    </source>
</evidence>
<dbReference type="Proteomes" id="UP000006701">
    <property type="component" value="Unassembled WGS sequence"/>
</dbReference>
<gene>
    <name evidence="2" type="ORF">ACLA_010350</name>
</gene>
<keyword evidence="3" id="KW-1185">Reference proteome</keyword>
<feature type="compositionally biased region" description="Basic and acidic residues" evidence="1">
    <location>
        <begin position="507"/>
        <end position="517"/>
    </location>
</feature>
<dbReference type="HOGENOM" id="CLU_034666_0_0_1"/>
<feature type="compositionally biased region" description="Low complexity" evidence="1">
    <location>
        <begin position="521"/>
        <end position="530"/>
    </location>
</feature>
<feature type="compositionally biased region" description="Polar residues" evidence="1">
    <location>
        <begin position="187"/>
        <end position="196"/>
    </location>
</feature>
<dbReference type="OMA" id="FQHENPP"/>
<dbReference type="eggNOG" id="ENOG502S9VZ">
    <property type="taxonomic scope" value="Eukaryota"/>
</dbReference>
<dbReference type="KEGG" id="act:ACLA_010350"/>
<sequence>MESAPLTLAHTHARNAVLETRKSNPVAASEEHDLAAGEFATAAQNSSDREALRTLQLLEHHHKKLAQILRFNHENPTSTTSVATTQPGAGESGTAKPCTAPEQPQQQPPRLVANTRLPSRETSSIVSDLATARGIIPSHPRRASPVSPTVSSQQAGAKMSDGPSKVKTSESRLRGTHAQNQRDHSSRVSASKQSWSPPAASPTDITSQQFVLPEQAERTQQKNIAANSEEPFQRFYSTFEGLISKISAPLAFAGLPLGSEAATQSEPIARKTPPETKVDRYQATSDRLKSSEPDVSKIFSRAALRAIRDSNGTGNTAESFYVVPTTGGTVSYAGILTRAEREARRSSLDEADEDFVDARETPASPELRQNLAGSRGRTGRTTDKLTSLHNPKTLEELQMENQALKHLSDTLSKRLHMWEVNAQSSSMALQQSLKAMHHHNLPSPDFQPSAQSSAVATPSPAADQDQRIKELEERVRRSEKELERMGRENEKLRDVLGRYRERWEKLKEGAKTRRAEGRAGAGSAASAAATPVQQSENNPLEQAGGKARADTSGDTENDTTEQESRADTSDS</sequence>
<dbReference type="GeneID" id="4706816"/>
<feature type="compositionally biased region" description="Polar residues" evidence="1">
    <location>
        <begin position="116"/>
        <end position="126"/>
    </location>
</feature>
<organism evidence="2 3">
    <name type="scientific">Aspergillus clavatus (strain ATCC 1007 / CBS 513.65 / DSM 816 / NCTC 3887 / NRRL 1 / QM 1276 / 107)</name>
    <dbReference type="NCBI Taxonomy" id="344612"/>
    <lineage>
        <taxon>Eukaryota</taxon>
        <taxon>Fungi</taxon>
        <taxon>Dikarya</taxon>
        <taxon>Ascomycota</taxon>
        <taxon>Pezizomycotina</taxon>
        <taxon>Eurotiomycetes</taxon>
        <taxon>Eurotiomycetidae</taxon>
        <taxon>Eurotiales</taxon>
        <taxon>Aspergillaceae</taxon>
        <taxon>Aspergillus</taxon>
        <taxon>Aspergillus subgen. Fumigati</taxon>
    </lineage>
</organism>
<feature type="region of interest" description="Disordered" evidence="1">
    <location>
        <begin position="345"/>
        <end position="386"/>
    </location>
</feature>
<dbReference type="Gene3D" id="1.20.58.80">
    <property type="entry name" value="Phosphotransferase system, lactose/cellobiose-type IIA subunit"/>
    <property type="match status" value="1"/>
</dbReference>
<dbReference type="EMBL" id="DS027049">
    <property type="protein sequence ID" value="EAW12609.1"/>
    <property type="molecule type" value="Genomic_DNA"/>
</dbReference>
<name>A1CA41_ASPCL</name>
<dbReference type="PANTHER" id="PTHR40130">
    <property type="entry name" value="EXPRESSED PROTEIN"/>
    <property type="match status" value="1"/>
</dbReference>
<feature type="compositionally biased region" description="Basic and acidic residues" evidence="1">
    <location>
        <begin position="562"/>
        <end position="571"/>
    </location>
</feature>
<feature type="compositionally biased region" description="Polar residues" evidence="1">
    <location>
        <begin position="531"/>
        <end position="540"/>
    </location>
</feature>
<dbReference type="PANTHER" id="PTHR40130:SF1">
    <property type="entry name" value="SPINDLE POLE BODY-ASSOCIATED PROTEIN CUT12 DOMAIN-CONTAINING PROTEIN"/>
    <property type="match status" value="1"/>
</dbReference>
<dbReference type="RefSeq" id="XP_001274035.1">
    <property type="nucleotide sequence ID" value="XM_001274034.1"/>
</dbReference>
<feature type="region of interest" description="Disordered" evidence="1">
    <location>
        <begin position="72"/>
        <end position="205"/>
    </location>
</feature>
<proteinExistence type="predicted"/>
<reference evidence="2 3" key="1">
    <citation type="journal article" date="2008" name="PLoS Genet.">
        <title>Genomic islands in the pathogenic filamentous fungus Aspergillus fumigatus.</title>
        <authorList>
            <person name="Fedorova N.D."/>
            <person name="Khaldi N."/>
            <person name="Joardar V.S."/>
            <person name="Maiti R."/>
            <person name="Amedeo P."/>
            <person name="Anderson M.J."/>
            <person name="Crabtree J."/>
            <person name="Silva J.C."/>
            <person name="Badger J.H."/>
            <person name="Albarraq A."/>
            <person name="Angiuoli S."/>
            <person name="Bussey H."/>
            <person name="Bowyer P."/>
            <person name="Cotty P.J."/>
            <person name="Dyer P.S."/>
            <person name="Egan A."/>
            <person name="Galens K."/>
            <person name="Fraser-Liggett C.M."/>
            <person name="Haas B.J."/>
            <person name="Inman J.M."/>
            <person name="Kent R."/>
            <person name="Lemieux S."/>
            <person name="Malavazi I."/>
            <person name="Orvis J."/>
            <person name="Roemer T."/>
            <person name="Ronning C.M."/>
            <person name="Sundaram J.P."/>
            <person name="Sutton G."/>
            <person name="Turner G."/>
            <person name="Venter J.C."/>
            <person name="White O.R."/>
            <person name="Whitty B.R."/>
            <person name="Youngman P."/>
            <person name="Wolfe K.H."/>
            <person name="Goldman G.H."/>
            <person name="Wortman J.R."/>
            <person name="Jiang B."/>
            <person name="Denning D.W."/>
            <person name="Nierman W.C."/>
        </authorList>
    </citation>
    <scope>NUCLEOTIDE SEQUENCE [LARGE SCALE GENOMIC DNA]</scope>
    <source>
        <strain evidence="3">ATCC 1007 / CBS 513.65 / DSM 816 / NCTC 3887 / NRRL 1</strain>
    </source>
</reference>
<dbReference type="VEuPathDB" id="FungiDB:ACLA_010350"/>
<protein>
    <submittedName>
        <fullName evidence="2">Uncharacterized protein</fullName>
    </submittedName>
</protein>
<feature type="compositionally biased region" description="Polar residues" evidence="1">
    <location>
        <begin position="146"/>
        <end position="155"/>
    </location>
</feature>